<evidence type="ECO:0000256" key="1">
    <source>
        <dbReference type="ARBA" id="ARBA00001946"/>
    </source>
</evidence>
<evidence type="ECO:0000256" key="3">
    <source>
        <dbReference type="ARBA" id="ARBA00005842"/>
    </source>
</evidence>
<evidence type="ECO:0000256" key="4">
    <source>
        <dbReference type="ARBA" id="ARBA00022679"/>
    </source>
</evidence>
<name>A0A2X2YM32_9ACTO</name>
<evidence type="ECO:0000313" key="15">
    <source>
        <dbReference type="Proteomes" id="UP000250245"/>
    </source>
</evidence>
<dbReference type="FunFam" id="1.10.20.140:FF:000001">
    <property type="entry name" value="tRNA dimethylallyltransferase"/>
    <property type="match status" value="1"/>
</dbReference>
<evidence type="ECO:0000256" key="13">
    <source>
        <dbReference type="RuleBase" id="RU003785"/>
    </source>
</evidence>
<evidence type="ECO:0000256" key="5">
    <source>
        <dbReference type="ARBA" id="ARBA00022694"/>
    </source>
</evidence>
<dbReference type="PANTHER" id="PTHR11088">
    <property type="entry name" value="TRNA DIMETHYLALLYLTRANSFERASE"/>
    <property type="match status" value="1"/>
</dbReference>
<keyword evidence="4 10" id="KW-0808">Transferase</keyword>
<protein>
    <recommendedName>
        <fullName evidence="10">tRNA dimethylallyltransferase</fullName>
        <ecNumber evidence="10">2.5.1.75</ecNumber>
    </recommendedName>
    <alternativeName>
        <fullName evidence="10">Dimethylallyl diphosphate:tRNA dimethylallyltransferase</fullName>
        <shortName evidence="10">DMAPP:tRNA dimethylallyltransferase</shortName>
        <shortName evidence="10">DMATase</shortName>
    </alternativeName>
    <alternativeName>
        <fullName evidence="10">Isopentenyl-diphosphate:tRNA isopentenyltransferase</fullName>
        <shortName evidence="10">IPP transferase</shortName>
        <shortName evidence="10">IPPT</shortName>
        <shortName evidence="10">IPTase</shortName>
    </alternativeName>
</protein>
<dbReference type="OMA" id="VPHYLID"/>
<dbReference type="InterPro" id="IPR018022">
    <property type="entry name" value="IPT"/>
</dbReference>
<keyword evidence="5 10" id="KW-0819">tRNA processing</keyword>
<dbReference type="NCBIfam" id="TIGR00174">
    <property type="entry name" value="miaA"/>
    <property type="match status" value="1"/>
</dbReference>
<dbReference type="GO" id="GO:0052381">
    <property type="term" value="F:tRNA dimethylallyltransferase activity"/>
    <property type="evidence" value="ECO:0007669"/>
    <property type="project" value="UniProtKB-UniRule"/>
</dbReference>
<comment type="cofactor">
    <cofactor evidence="1 10">
        <name>Mg(2+)</name>
        <dbReference type="ChEBI" id="CHEBI:18420"/>
    </cofactor>
</comment>
<comment type="subunit">
    <text evidence="10">Monomer.</text>
</comment>
<dbReference type="RefSeq" id="WP_013189468.1">
    <property type="nucleotide sequence ID" value="NZ_CP068112.1"/>
</dbReference>
<evidence type="ECO:0000256" key="10">
    <source>
        <dbReference type="HAMAP-Rule" id="MF_00185"/>
    </source>
</evidence>
<dbReference type="GO" id="GO:0005524">
    <property type="term" value="F:ATP binding"/>
    <property type="evidence" value="ECO:0007669"/>
    <property type="project" value="UniProtKB-UniRule"/>
</dbReference>
<feature type="binding site" evidence="10">
    <location>
        <begin position="9"/>
        <end position="14"/>
    </location>
    <ligand>
        <name>substrate</name>
    </ligand>
</feature>
<dbReference type="HAMAP" id="MF_00185">
    <property type="entry name" value="IPP_trans"/>
    <property type="match status" value="1"/>
</dbReference>
<evidence type="ECO:0000256" key="2">
    <source>
        <dbReference type="ARBA" id="ARBA00003213"/>
    </source>
</evidence>
<comment type="function">
    <text evidence="2 10 12">Catalyzes the transfer of a dimethylallyl group onto the adenine at position 37 in tRNAs that read codons beginning with uridine, leading to the formation of N6-(dimethylallyl)adenosine (i(6)A).</text>
</comment>
<dbReference type="InterPro" id="IPR027417">
    <property type="entry name" value="P-loop_NTPase"/>
</dbReference>
<dbReference type="EC" id="2.5.1.75" evidence="10"/>
<evidence type="ECO:0000256" key="7">
    <source>
        <dbReference type="ARBA" id="ARBA00022840"/>
    </source>
</evidence>
<evidence type="ECO:0000313" key="14">
    <source>
        <dbReference type="EMBL" id="SQB64687.1"/>
    </source>
</evidence>
<dbReference type="Gene3D" id="1.10.20.140">
    <property type="match status" value="1"/>
</dbReference>
<comment type="catalytic activity">
    <reaction evidence="9 10 11">
        <text>adenosine(37) in tRNA + dimethylallyl diphosphate = N(6)-dimethylallyladenosine(37) in tRNA + diphosphate</text>
        <dbReference type="Rhea" id="RHEA:26482"/>
        <dbReference type="Rhea" id="RHEA-COMP:10162"/>
        <dbReference type="Rhea" id="RHEA-COMP:10375"/>
        <dbReference type="ChEBI" id="CHEBI:33019"/>
        <dbReference type="ChEBI" id="CHEBI:57623"/>
        <dbReference type="ChEBI" id="CHEBI:74411"/>
        <dbReference type="ChEBI" id="CHEBI:74415"/>
        <dbReference type="EC" id="2.5.1.75"/>
    </reaction>
</comment>
<dbReference type="EMBL" id="UASJ01000001">
    <property type="protein sequence ID" value="SQB64687.1"/>
    <property type="molecule type" value="Genomic_DNA"/>
</dbReference>
<dbReference type="Proteomes" id="UP000250245">
    <property type="component" value="Unassembled WGS sequence"/>
</dbReference>
<proteinExistence type="inferred from homology"/>
<evidence type="ECO:0000256" key="11">
    <source>
        <dbReference type="RuleBase" id="RU003783"/>
    </source>
</evidence>
<dbReference type="GO" id="GO:0006400">
    <property type="term" value="P:tRNA modification"/>
    <property type="evidence" value="ECO:0007669"/>
    <property type="project" value="TreeGrafter"/>
</dbReference>
<dbReference type="SUPFAM" id="SSF52540">
    <property type="entry name" value="P-loop containing nucleoside triphosphate hydrolases"/>
    <property type="match status" value="1"/>
</dbReference>
<dbReference type="PANTHER" id="PTHR11088:SF60">
    <property type="entry name" value="TRNA DIMETHYLALLYLTRANSFERASE"/>
    <property type="match status" value="1"/>
</dbReference>
<dbReference type="GeneID" id="55565659"/>
<feature type="site" description="Interaction with substrate tRNA" evidence="10">
    <location>
        <position position="110"/>
    </location>
</feature>
<evidence type="ECO:0000256" key="6">
    <source>
        <dbReference type="ARBA" id="ARBA00022741"/>
    </source>
</evidence>
<evidence type="ECO:0000256" key="9">
    <source>
        <dbReference type="ARBA" id="ARBA00049563"/>
    </source>
</evidence>
<sequence length="319" mass="35592">MIVAIVGPTATGKSNLGLDFAQRMSHDPELNARFPGGAEIISADAFQLYRGMDIGTAKTPESERQGIPHHQIDVLWPDAEASVAAYQKYARADVAEIQSRGALPLVVGGSGLYVRALLDVLEFPPTDPAVRARWEAQAEQLGARQLHGILQRQDPKAAETIEPLNARRLVRALEVMEITGRPFSATLPRGEYWQPDTHVFYLTRKLDELDERINARSREMFSQGLLEETARLAADRVHPWGITAQKATGYSQALAVLRGEMTVEDGIAATALATRQLSRRQIKWFRRDKRTVEMTWNQTGLEEQSRGFFAQVRSQILGH</sequence>
<dbReference type="AlphaFoldDB" id="A0A2X2YM32"/>
<keyword evidence="6 10" id="KW-0547">Nucleotide-binding</keyword>
<keyword evidence="7 10" id="KW-0067">ATP-binding</keyword>
<dbReference type="Gene3D" id="3.40.50.300">
    <property type="entry name" value="P-loop containing nucleotide triphosphate hydrolases"/>
    <property type="match status" value="1"/>
</dbReference>
<feature type="binding site" evidence="10">
    <location>
        <begin position="7"/>
        <end position="14"/>
    </location>
    <ligand>
        <name>ATP</name>
        <dbReference type="ChEBI" id="CHEBI:30616"/>
    </ligand>
</feature>
<organism evidence="14 15">
    <name type="scientific">Mobiluncus curtisii</name>
    <dbReference type="NCBI Taxonomy" id="2051"/>
    <lineage>
        <taxon>Bacteria</taxon>
        <taxon>Bacillati</taxon>
        <taxon>Actinomycetota</taxon>
        <taxon>Actinomycetes</taxon>
        <taxon>Actinomycetales</taxon>
        <taxon>Actinomycetaceae</taxon>
        <taxon>Mobiluncus</taxon>
    </lineage>
</organism>
<comment type="similarity">
    <text evidence="3 10 13">Belongs to the IPP transferase family.</text>
</comment>
<evidence type="ECO:0000256" key="12">
    <source>
        <dbReference type="RuleBase" id="RU003784"/>
    </source>
</evidence>
<gene>
    <name evidence="10 14" type="primary">miaA</name>
    <name evidence="14" type="ORF">NCTC11820_01039</name>
</gene>
<keyword evidence="8 10" id="KW-0460">Magnesium</keyword>
<reference evidence="14 15" key="1">
    <citation type="submission" date="2018-06" db="EMBL/GenBank/DDBJ databases">
        <authorList>
            <consortium name="Pathogen Informatics"/>
            <person name="Doyle S."/>
        </authorList>
    </citation>
    <scope>NUCLEOTIDE SEQUENCE [LARGE SCALE GENOMIC DNA]</scope>
    <source>
        <strain evidence="14 15">NCTC11820</strain>
    </source>
</reference>
<feature type="site" description="Interaction with substrate tRNA" evidence="10">
    <location>
        <position position="131"/>
    </location>
</feature>
<accession>A0A2X2YM32</accession>
<evidence type="ECO:0000256" key="8">
    <source>
        <dbReference type="ARBA" id="ARBA00022842"/>
    </source>
</evidence>
<dbReference type="InterPro" id="IPR039657">
    <property type="entry name" value="Dimethylallyltransferase"/>
</dbReference>
<comment type="caution">
    <text evidence="10">Lacks conserved residue(s) required for the propagation of feature annotation.</text>
</comment>
<dbReference type="Pfam" id="PF01715">
    <property type="entry name" value="IPPT"/>
    <property type="match status" value="1"/>
</dbReference>